<reference evidence="1 2" key="1">
    <citation type="submission" date="2019-08" db="EMBL/GenBank/DDBJ databases">
        <authorList>
            <person name="Wang G."/>
            <person name="Xu Z."/>
        </authorList>
    </citation>
    <scope>NUCLEOTIDE SEQUENCE [LARGE SCALE GENOMIC DNA]</scope>
    <source>
        <strain evidence="1 2">ZX</strain>
    </source>
</reference>
<organism evidence="1 2">
    <name type="scientific">Sphingomonas montanisoli</name>
    <dbReference type="NCBI Taxonomy" id="2606412"/>
    <lineage>
        <taxon>Bacteria</taxon>
        <taxon>Pseudomonadati</taxon>
        <taxon>Pseudomonadota</taxon>
        <taxon>Alphaproteobacteria</taxon>
        <taxon>Sphingomonadales</taxon>
        <taxon>Sphingomonadaceae</taxon>
        <taxon>Sphingomonas</taxon>
    </lineage>
</organism>
<keyword evidence="2" id="KW-1185">Reference proteome</keyword>
<evidence type="ECO:0000313" key="1">
    <source>
        <dbReference type="EMBL" id="TZG25960.1"/>
    </source>
</evidence>
<dbReference type="AlphaFoldDB" id="A0A5D9C4L5"/>
<dbReference type="EMBL" id="VTOU01000003">
    <property type="protein sequence ID" value="TZG25960.1"/>
    <property type="molecule type" value="Genomic_DNA"/>
</dbReference>
<dbReference type="RefSeq" id="WP_181008505.1">
    <property type="nucleotide sequence ID" value="NZ_VTOU01000003.1"/>
</dbReference>
<evidence type="ECO:0000313" key="2">
    <source>
        <dbReference type="Proteomes" id="UP000322077"/>
    </source>
</evidence>
<sequence>MTAIPDRRNVLAVAILDHILDVHANEQGGMLPVAIDPDIIRQSLVVALASVMEADSAVRTVADMRAARDKAGRELLLQLQAARRHYEQTGYRAWDIKYIKPD</sequence>
<proteinExistence type="predicted"/>
<accession>A0A5D9C4L5</accession>
<name>A0A5D9C4L5_9SPHN</name>
<dbReference type="Proteomes" id="UP000322077">
    <property type="component" value="Unassembled WGS sequence"/>
</dbReference>
<protein>
    <submittedName>
        <fullName evidence="1">Uncharacterized protein</fullName>
    </submittedName>
</protein>
<gene>
    <name evidence="1" type="ORF">FYJ91_13380</name>
</gene>
<comment type="caution">
    <text evidence="1">The sequence shown here is derived from an EMBL/GenBank/DDBJ whole genome shotgun (WGS) entry which is preliminary data.</text>
</comment>